<organism evidence="1 2">
    <name type="scientific">Microbacterium maritypicum</name>
    <name type="common">Microbacterium liquefaciens</name>
    <dbReference type="NCBI Taxonomy" id="33918"/>
    <lineage>
        <taxon>Bacteria</taxon>
        <taxon>Bacillati</taxon>
        <taxon>Actinomycetota</taxon>
        <taxon>Actinomycetes</taxon>
        <taxon>Micrococcales</taxon>
        <taxon>Microbacteriaceae</taxon>
        <taxon>Microbacterium</taxon>
    </lineage>
</organism>
<name>A0ACD4B8V2_MICMQ</name>
<protein>
    <submittedName>
        <fullName evidence="1">Uncharacterized protein</fullName>
    </submittedName>
</protein>
<dbReference type="EMBL" id="CP101471">
    <property type="protein sequence ID" value="UTT53750.1"/>
    <property type="molecule type" value="Genomic_DNA"/>
</dbReference>
<dbReference type="Proteomes" id="UP001060245">
    <property type="component" value="Chromosome"/>
</dbReference>
<accession>A0ACD4B8V2</accession>
<proteinExistence type="predicted"/>
<gene>
    <name evidence="1" type="ORF">NMQ05_03995</name>
</gene>
<sequence length="280" mass="30452">MTKKQNDDGRKGAGSNAAQRNQAPLGDADLKVTSIQDMYLSPKRQCTAMSKHTGQQCGRYAMKGLRVCVMHGGATRQAKAKAAERIQQASGYAADLLVEMMANPDIDVKTRTQIAQDLLDRSGVNSKTILQIGIEPPKSFEMFVGDALVDVADDDPNVMDAEVIDDDDTPLVPRDPGMAYEGNRHDRAVFAEVERAHSRRPGSSSEAERAQAEAAALARHTQSETAQRQADIDREREAMLLAKANGTWNPSSRGEAIRDAADHDPAKRRARIRDGGMGGR</sequence>
<keyword evidence="2" id="KW-1185">Reference proteome</keyword>
<evidence type="ECO:0000313" key="1">
    <source>
        <dbReference type="EMBL" id="UTT53750.1"/>
    </source>
</evidence>
<evidence type="ECO:0000313" key="2">
    <source>
        <dbReference type="Proteomes" id="UP001060245"/>
    </source>
</evidence>
<reference evidence="1" key="1">
    <citation type="submission" date="2022-07" db="EMBL/GenBank/DDBJ databases">
        <title>Complete genome of DND4.</title>
        <authorList>
            <person name="Cao G."/>
        </authorList>
    </citation>
    <scope>NUCLEOTIDE SEQUENCE</scope>
    <source>
        <strain evidence="1">DND4</strain>
    </source>
</reference>